<dbReference type="InterPro" id="IPR046532">
    <property type="entry name" value="DUF6597"/>
</dbReference>
<proteinExistence type="predicted"/>
<evidence type="ECO:0000256" key="2">
    <source>
        <dbReference type="ARBA" id="ARBA00023125"/>
    </source>
</evidence>
<sequence>MTTIKTDQPVGIVNSAYFHQHFSLQRFYPSSPLEAIVEHYWIVKWQLPDGESYTQSVIPHPNTHLTFIENASHIQGICQTKYSHKMTGKGQVLGIKFKPAGFYPFAYKAGVAMSALVNQVEDIAKFFPTCSALKQIETTFLHSTIDEERLSELESVMFTDVLSGQLSVNDKVNLVNPMVHRIETNKSIMSVNDLCDFYQIDNRALQRLFSQYVGVSAKWVINRFRIHDALTQVENNKHVDWTKLAVDLDYYDQAHFIKDFKALMGVTPKQHQNTVVN</sequence>
<dbReference type="EMBL" id="BNCK01000005">
    <property type="protein sequence ID" value="GHF94035.1"/>
    <property type="molecule type" value="Genomic_DNA"/>
</dbReference>
<dbReference type="GO" id="GO:0003700">
    <property type="term" value="F:DNA-binding transcription factor activity"/>
    <property type="evidence" value="ECO:0007669"/>
    <property type="project" value="InterPro"/>
</dbReference>
<dbReference type="GO" id="GO:0043565">
    <property type="term" value="F:sequence-specific DNA binding"/>
    <property type="evidence" value="ECO:0007669"/>
    <property type="project" value="InterPro"/>
</dbReference>
<dbReference type="InterPro" id="IPR018060">
    <property type="entry name" value="HTH_AraC"/>
</dbReference>
<keyword evidence="1" id="KW-0805">Transcription regulation</keyword>
<dbReference type="Pfam" id="PF20240">
    <property type="entry name" value="DUF6597"/>
    <property type="match status" value="1"/>
</dbReference>
<dbReference type="PANTHER" id="PTHR46796:SF13">
    <property type="entry name" value="HTH-TYPE TRANSCRIPTIONAL ACTIVATOR RHAS"/>
    <property type="match status" value="1"/>
</dbReference>
<protein>
    <submittedName>
        <fullName evidence="5">AraC family transcriptional regulator</fullName>
    </submittedName>
</protein>
<dbReference type="Pfam" id="PF12833">
    <property type="entry name" value="HTH_18"/>
    <property type="match status" value="1"/>
</dbReference>
<keyword evidence="6" id="KW-1185">Reference proteome</keyword>
<evidence type="ECO:0000256" key="3">
    <source>
        <dbReference type="ARBA" id="ARBA00023163"/>
    </source>
</evidence>
<evidence type="ECO:0000313" key="6">
    <source>
        <dbReference type="Proteomes" id="UP000623842"/>
    </source>
</evidence>
<dbReference type="PROSITE" id="PS01124">
    <property type="entry name" value="HTH_ARAC_FAMILY_2"/>
    <property type="match status" value="1"/>
</dbReference>
<feature type="domain" description="HTH araC/xylS-type" evidence="4">
    <location>
        <begin position="176"/>
        <end position="274"/>
    </location>
</feature>
<organism evidence="5 6">
    <name type="scientific">Thalassotalea marina</name>
    <dbReference type="NCBI Taxonomy" id="1673741"/>
    <lineage>
        <taxon>Bacteria</taxon>
        <taxon>Pseudomonadati</taxon>
        <taxon>Pseudomonadota</taxon>
        <taxon>Gammaproteobacteria</taxon>
        <taxon>Alteromonadales</taxon>
        <taxon>Colwelliaceae</taxon>
        <taxon>Thalassotalea</taxon>
    </lineage>
</organism>
<keyword evidence="3" id="KW-0804">Transcription</keyword>
<evidence type="ECO:0000259" key="4">
    <source>
        <dbReference type="PROSITE" id="PS01124"/>
    </source>
</evidence>
<dbReference type="InterPro" id="IPR050204">
    <property type="entry name" value="AraC_XylS_family_regulators"/>
</dbReference>
<keyword evidence="2" id="KW-0238">DNA-binding</keyword>
<reference evidence="5" key="1">
    <citation type="journal article" date="2014" name="Int. J. Syst. Evol. Microbiol.">
        <title>Complete genome sequence of Corynebacterium casei LMG S-19264T (=DSM 44701T), isolated from a smear-ripened cheese.</title>
        <authorList>
            <consortium name="US DOE Joint Genome Institute (JGI-PGF)"/>
            <person name="Walter F."/>
            <person name="Albersmeier A."/>
            <person name="Kalinowski J."/>
            <person name="Ruckert C."/>
        </authorList>
    </citation>
    <scope>NUCLEOTIDE SEQUENCE</scope>
    <source>
        <strain evidence="5">KCTC 42731</strain>
    </source>
</reference>
<dbReference type="Gene3D" id="1.10.10.60">
    <property type="entry name" value="Homeodomain-like"/>
    <property type="match status" value="1"/>
</dbReference>
<gene>
    <name evidence="5" type="ORF">GCM10017161_22840</name>
</gene>
<name>A0A919BKR2_9GAMM</name>
<comment type="caution">
    <text evidence="5">The sequence shown here is derived from an EMBL/GenBank/DDBJ whole genome shotgun (WGS) entry which is preliminary data.</text>
</comment>
<dbReference type="PANTHER" id="PTHR46796">
    <property type="entry name" value="HTH-TYPE TRANSCRIPTIONAL ACTIVATOR RHAS-RELATED"/>
    <property type="match status" value="1"/>
</dbReference>
<dbReference type="Proteomes" id="UP000623842">
    <property type="component" value="Unassembled WGS sequence"/>
</dbReference>
<evidence type="ECO:0000256" key="1">
    <source>
        <dbReference type="ARBA" id="ARBA00023015"/>
    </source>
</evidence>
<dbReference type="SUPFAM" id="SSF46689">
    <property type="entry name" value="Homeodomain-like"/>
    <property type="match status" value="1"/>
</dbReference>
<dbReference type="AlphaFoldDB" id="A0A919BKR2"/>
<dbReference type="InterPro" id="IPR009057">
    <property type="entry name" value="Homeodomain-like_sf"/>
</dbReference>
<accession>A0A919BKR2</accession>
<reference evidence="5" key="2">
    <citation type="submission" date="2020-09" db="EMBL/GenBank/DDBJ databases">
        <authorList>
            <person name="Sun Q."/>
            <person name="Kim S."/>
        </authorList>
    </citation>
    <scope>NUCLEOTIDE SEQUENCE</scope>
    <source>
        <strain evidence="5">KCTC 42731</strain>
    </source>
</reference>
<dbReference type="RefSeq" id="WP_189770601.1">
    <property type="nucleotide sequence ID" value="NZ_BNCK01000005.1"/>
</dbReference>
<evidence type="ECO:0000313" key="5">
    <source>
        <dbReference type="EMBL" id="GHF94035.1"/>
    </source>
</evidence>
<dbReference type="SMART" id="SM00342">
    <property type="entry name" value="HTH_ARAC"/>
    <property type="match status" value="1"/>
</dbReference>